<comment type="caution">
    <text evidence="1">The sequence shown here is derived from an EMBL/GenBank/DDBJ whole genome shotgun (WGS) entry which is preliminary data.</text>
</comment>
<dbReference type="EMBL" id="JBHSIU010000001">
    <property type="protein sequence ID" value="MFC4996214.1"/>
    <property type="molecule type" value="Genomic_DNA"/>
</dbReference>
<protein>
    <submittedName>
        <fullName evidence="1">Uncharacterized protein</fullName>
    </submittedName>
</protein>
<dbReference type="RefSeq" id="WP_380112410.1">
    <property type="nucleotide sequence ID" value="NZ_JBHSIU010000001.1"/>
</dbReference>
<reference evidence="2" key="1">
    <citation type="journal article" date="2019" name="Int. J. Syst. Evol. Microbiol.">
        <title>The Global Catalogue of Microorganisms (GCM) 10K type strain sequencing project: providing services to taxonomists for standard genome sequencing and annotation.</title>
        <authorList>
            <consortium name="The Broad Institute Genomics Platform"/>
            <consortium name="The Broad Institute Genome Sequencing Center for Infectious Disease"/>
            <person name="Wu L."/>
            <person name="Ma J."/>
        </authorList>
    </citation>
    <scope>NUCLEOTIDE SEQUENCE [LARGE SCALE GENOMIC DNA]</scope>
    <source>
        <strain evidence="2">CGMCC 4.7152</strain>
    </source>
</reference>
<keyword evidence="2" id="KW-1185">Reference proteome</keyword>
<name>A0ABV9VKI7_9ACTN</name>
<evidence type="ECO:0000313" key="2">
    <source>
        <dbReference type="Proteomes" id="UP001595912"/>
    </source>
</evidence>
<accession>A0ABV9VKI7</accession>
<evidence type="ECO:0000313" key="1">
    <source>
        <dbReference type="EMBL" id="MFC4996214.1"/>
    </source>
</evidence>
<proteinExistence type="predicted"/>
<gene>
    <name evidence="1" type="ORF">ACFPIJ_00020</name>
</gene>
<organism evidence="1 2">
    <name type="scientific">Dactylosporangium cerinum</name>
    <dbReference type="NCBI Taxonomy" id="1434730"/>
    <lineage>
        <taxon>Bacteria</taxon>
        <taxon>Bacillati</taxon>
        <taxon>Actinomycetota</taxon>
        <taxon>Actinomycetes</taxon>
        <taxon>Micromonosporales</taxon>
        <taxon>Micromonosporaceae</taxon>
        <taxon>Dactylosporangium</taxon>
    </lineage>
</organism>
<dbReference type="Proteomes" id="UP001595912">
    <property type="component" value="Unassembled WGS sequence"/>
</dbReference>
<sequence>MSDSYIRLIPTDRDWQPEPAAATAAAAYVAELLSGSGGDVERVENQFYERVTLIDAGMYTTRITCPRCAGSIAMDWLGDLVRQNGGVSFEHLDVRVPCCKAVVELDGLHYDEPIGFARFEISAMNPTRAQGELDAGELARVAGLLGHSVAQIVAHY</sequence>